<keyword evidence="6" id="KW-1185">Reference proteome</keyword>
<dbReference type="Proteomes" id="UP001592581">
    <property type="component" value="Unassembled WGS sequence"/>
</dbReference>
<dbReference type="CDD" id="cd02440">
    <property type="entry name" value="AdoMet_MTases"/>
    <property type="match status" value="1"/>
</dbReference>
<dbReference type="GO" id="GO:0008168">
    <property type="term" value="F:methyltransferase activity"/>
    <property type="evidence" value="ECO:0007669"/>
    <property type="project" value="UniProtKB-KW"/>
</dbReference>
<evidence type="ECO:0000256" key="2">
    <source>
        <dbReference type="ARBA" id="ARBA00022679"/>
    </source>
</evidence>
<dbReference type="PANTHER" id="PTHR43464:SF19">
    <property type="entry name" value="UBIQUINONE BIOSYNTHESIS O-METHYLTRANSFERASE, MITOCHONDRIAL"/>
    <property type="match status" value="1"/>
</dbReference>
<comment type="caution">
    <text evidence="5">The sequence shown here is derived from an EMBL/GenBank/DDBJ whole genome shotgun (WGS) entry which is preliminary data.</text>
</comment>
<dbReference type="Pfam" id="PF13649">
    <property type="entry name" value="Methyltransf_25"/>
    <property type="match status" value="1"/>
</dbReference>
<dbReference type="EMBL" id="JBEUKS010000003">
    <property type="protein sequence ID" value="MFC1438688.1"/>
    <property type="molecule type" value="Genomic_DNA"/>
</dbReference>
<evidence type="ECO:0000259" key="4">
    <source>
        <dbReference type="Pfam" id="PF13649"/>
    </source>
</evidence>
<reference evidence="5 6" key="1">
    <citation type="submission" date="2024-06" db="EMBL/GenBank/DDBJ databases">
        <authorList>
            <person name="Lee S.D."/>
        </authorList>
    </citation>
    <scope>NUCLEOTIDE SEQUENCE [LARGE SCALE GENOMIC DNA]</scope>
    <source>
        <strain evidence="5 6">N1-10</strain>
    </source>
</reference>
<feature type="domain" description="Methyltransferase" evidence="4">
    <location>
        <begin position="57"/>
        <end position="152"/>
    </location>
</feature>
<protein>
    <submittedName>
        <fullName evidence="5">Class I SAM-dependent methyltransferase</fullName>
        <ecNumber evidence="5">2.1.-.-</ecNumber>
    </submittedName>
</protein>
<evidence type="ECO:0000313" key="6">
    <source>
        <dbReference type="Proteomes" id="UP001592581"/>
    </source>
</evidence>
<evidence type="ECO:0000256" key="1">
    <source>
        <dbReference type="ARBA" id="ARBA00022603"/>
    </source>
</evidence>
<dbReference type="GO" id="GO:0032259">
    <property type="term" value="P:methylation"/>
    <property type="evidence" value="ECO:0007669"/>
    <property type="project" value="UniProtKB-KW"/>
</dbReference>
<sequence>MGDVPTNDDADHADHTADADLLRRLDDLYTVRPPWEIGRPQQAFLGLARSGSIAGRVLDVGCGTGEHVLMCTEMGLDACGLDLAATALRAAEDKARRRGSSARFLHHDARRLAELGEEQFDTVLDCGLFHLLDPGDRGAFAAGLQTVLRPGGRYFLLCFSDREPGEAGERGPHRLTREDITAAFADRLRIDSIEPATIEIVLDREDIRGWLAAMTKVGETPTH</sequence>
<evidence type="ECO:0000256" key="3">
    <source>
        <dbReference type="ARBA" id="ARBA00022691"/>
    </source>
</evidence>
<keyword evidence="3" id="KW-0949">S-adenosyl-L-methionine</keyword>
<dbReference type="InterPro" id="IPR041698">
    <property type="entry name" value="Methyltransf_25"/>
</dbReference>
<dbReference type="InterPro" id="IPR029063">
    <property type="entry name" value="SAM-dependent_MTases_sf"/>
</dbReference>
<keyword evidence="1 5" id="KW-0489">Methyltransferase</keyword>
<evidence type="ECO:0000313" key="5">
    <source>
        <dbReference type="EMBL" id="MFC1438688.1"/>
    </source>
</evidence>
<dbReference type="SUPFAM" id="SSF53335">
    <property type="entry name" value="S-adenosyl-L-methionine-dependent methyltransferases"/>
    <property type="match status" value="1"/>
</dbReference>
<proteinExistence type="predicted"/>
<name>A0ABV6XKT0_9ACTN</name>
<dbReference type="EC" id="2.1.-.-" evidence="5"/>
<organism evidence="5 6">
    <name type="scientific">Streptacidiphilus jeojiensis</name>
    <dbReference type="NCBI Taxonomy" id="3229225"/>
    <lineage>
        <taxon>Bacteria</taxon>
        <taxon>Bacillati</taxon>
        <taxon>Actinomycetota</taxon>
        <taxon>Actinomycetes</taxon>
        <taxon>Kitasatosporales</taxon>
        <taxon>Streptomycetaceae</taxon>
        <taxon>Streptacidiphilus</taxon>
    </lineage>
</organism>
<dbReference type="Gene3D" id="3.40.50.150">
    <property type="entry name" value="Vaccinia Virus protein VP39"/>
    <property type="match status" value="1"/>
</dbReference>
<gene>
    <name evidence="5" type="ORF">ABUW04_10510</name>
</gene>
<keyword evidence="2 5" id="KW-0808">Transferase</keyword>
<dbReference type="PANTHER" id="PTHR43464">
    <property type="entry name" value="METHYLTRANSFERASE"/>
    <property type="match status" value="1"/>
</dbReference>
<dbReference type="RefSeq" id="WP_380564246.1">
    <property type="nucleotide sequence ID" value="NZ_JBEUKS010000003.1"/>
</dbReference>
<accession>A0ABV6XKT0</accession>